<proteinExistence type="predicted"/>
<reference evidence="2 3" key="1">
    <citation type="journal article" date="2024" name="BMC Genomics">
        <title>De novo assembly and annotation of Popillia japonica's genome with initial clues to its potential as an invasive pest.</title>
        <authorList>
            <person name="Cucini C."/>
            <person name="Boschi S."/>
            <person name="Funari R."/>
            <person name="Cardaioli E."/>
            <person name="Iannotti N."/>
            <person name="Marturano G."/>
            <person name="Paoli F."/>
            <person name="Bruttini M."/>
            <person name="Carapelli A."/>
            <person name="Frati F."/>
            <person name="Nardi F."/>
        </authorList>
    </citation>
    <scope>NUCLEOTIDE SEQUENCE [LARGE SCALE GENOMIC DNA]</scope>
    <source>
        <strain evidence="2">DMR45628</strain>
    </source>
</reference>
<organism evidence="2 3">
    <name type="scientific">Popillia japonica</name>
    <name type="common">Japanese beetle</name>
    <dbReference type="NCBI Taxonomy" id="7064"/>
    <lineage>
        <taxon>Eukaryota</taxon>
        <taxon>Metazoa</taxon>
        <taxon>Ecdysozoa</taxon>
        <taxon>Arthropoda</taxon>
        <taxon>Hexapoda</taxon>
        <taxon>Insecta</taxon>
        <taxon>Pterygota</taxon>
        <taxon>Neoptera</taxon>
        <taxon>Endopterygota</taxon>
        <taxon>Coleoptera</taxon>
        <taxon>Polyphaga</taxon>
        <taxon>Scarabaeiformia</taxon>
        <taxon>Scarabaeidae</taxon>
        <taxon>Rutelinae</taxon>
        <taxon>Popillia</taxon>
    </lineage>
</organism>
<dbReference type="EMBL" id="JASPKY010000072">
    <property type="protein sequence ID" value="KAK9739695.1"/>
    <property type="molecule type" value="Genomic_DNA"/>
</dbReference>
<evidence type="ECO:0000313" key="2">
    <source>
        <dbReference type="EMBL" id="KAK9739695.1"/>
    </source>
</evidence>
<sequence length="135" mass="15570">MSGTDKRNSPPNQKRETDGDPWFMRRCGNCRRTKIQRNPPPRPLLAFLTDHVQGVVGIYSDVYYAIRGSSCAGCSWYILGRVLRDTRDLFFCCKYVLCAMVHYLKLNCTLIDLYIRQLNPIGRGRITKISETFIS</sequence>
<dbReference type="Proteomes" id="UP001458880">
    <property type="component" value="Unassembled WGS sequence"/>
</dbReference>
<feature type="region of interest" description="Disordered" evidence="1">
    <location>
        <begin position="1"/>
        <end position="21"/>
    </location>
</feature>
<protein>
    <submittedName>
        <fullName evidence="2">Uncharacterized protein</fullName>
    </submittedName>
</protein>
<keyword evidence="3" id="KW-1185">Reference proteome</keyword>
<evidence type="ECO:0000313" key="3">
    <source>
        <dbReference type="Proteomes" id="UP001458880"/>
    </source>
</evidence>
<feature type="compositionally biased region" description="Basic and acidic residues" evidence="1">
    <location>
        <begin position="1"/>
        <end position="18"/>
    </location>
</feature>
<comment type="caution">
    <text evidence="2">The sequence shown here is derived from an EMBL/GenBank/DDBJ whole genome shotgun (WGS) entry which is preliminary data.</text>
</comment>
<name>A0AAW1M153_POPJA</name>
<dbReference type="AlphaFoldDB" id="A0AAW1M153"/>
<evidence type="ECO:0000256" key="1">
    <source>
        <dbReference type="SAM" id="MobiDB-lite"/>
    </source>
</evidence>
<gene>
    <name evidence="2" type="ORF">QE152_g8807</name>
</gene>
<accession>A0AAW1M153</accession>